<proteinExistence type="predicted"/>
<keyword evidence="2" id="KW-1185">Reference proteome</keyword>
<evidence type="ECO:0000313" key="1">
    <source>
        <dbReference type="EMBL" id="KAK4885430.1"/>
    </source>
</evidence>
<evidence type="ECO:0000313" key="2">
    <source>
        <dbReference type="Proteomes" id="UP001353858"/>
    </source>
</evidence>
<sequence>MNTTQSTNTVTRPLRARFLLNKKPVSISSPVINKQHCLCRDTQLRRNCNKKAPNFITEKELNLMEGNGCDLGLNYENNVRNKQDYLSSKIEAPDDVNCDNRNAQFTVEQKLSYDDILNSLNHENKAVSITWFKQM</sequence>
<dbReference type="AlphaFoldDB" id="A0AAN7PC04"/>
<protein>
    <submittedName>
        <fullName evidence="1">Uncharacterized protein</fullName>
    </submittedName>
</protein>
<accession>A0AAN7PC04</accession>
<dbReference type="EMBL" id="JARPUR010000001">
    <property type="protein sequence ID" value="KAK4885430.1"/>
    <property type="molecule type" value="Genomic_DNA"/>
</dbReference>
<name>A0AAN7PC04_9COLE</name>
<comment type="caution">
    <text evidence="1">The sequence shown here is derived from an EMBL/GenBank/DDBJ whole genome shotgun (WGS) entry which is preliminary data.</text>
</comment>
<organism evidence="1 2">
    <name type="scientific">Aquatica leii</name>
    <dbReference type="NCBI Taxonomy" id="1421715"/>
    <lineage>
        <taxon>Eukaryota</taxon>
        <taxon>Metazoa</taxon>
        <taxon>Ecdysozoa</taxon>
        <taxon>Arthropoda</taxon>
        <taxon>Hexapoda</taxon>
        <taxon>Insecta</taxon>
        <taxon>Pterygota</taxon>
        <taxon>Neoptera</taxon>
        <taxon>Endopterygota</taxon>
        <taxon>Coleoptera</taxon>
        <taxon>Polyphaga</taxon>
        <taxon>Elateriformia</taxon>
        <taxon>Elateroidea</taxon>
        <taxon>Lampyridae</taxon>
        <taxon>Luciolinae</taxon>
        <taxon>Aquatica</taxon>
    </lineage>
</organism>
<dbReference type="Proteomes" id="UP001353858">
    <property type="component" value="Unassembled WGS sequence"/>
</dbReference>
<gene>
    <name evidence="1" type="ORF">RN001_001701</name>
</gene>
<reference evidence="2" key="1">
    <citation type="submission" date="2023-01" db="EMBL/GenBank/DDBJ databases">
        <title>Key to firefly adult light organ development and bioluminescence: homeobox transcription factors regulate luciferase expression and transportation to peroxisome.</title>
        <authorList>
            <person name="Fu X."/>
        </authorList>
    </citation>
    <scope>NUCLEOTIDE SEQUENCE [LARGE SCALE GENOMIC DNA]</scope>
</reference>